<dbReference type="OrthoDB" id="10029564at2759"/>
<evidence type="ECO:0000313" key="3">
    <source>
        <dbReference type="Proteomes" id="UP000440578"/>
    </source>
</evidence>
<comment type="caution">
    <text evidence="2">The sequence shown here is derived from an EMBL/GenBank/DDBJ whole genome shotgun (WGS) entry which is preliminary data.</text>
</comment>
<organism evidence="2 3">
    <name type="scientific">Amphibalanus amphitrite</name>
    <name type="common">Striped barnacle</name>
    <name type="synonym">Balanus amphitrite</name>
    <dbReference type="NCBI Taxonomy" id="1232801"/>
    <lineage>
        <taxon>Eukaryota</taxon>
        <taxon>Metazoa</taxon>
        <taxon>Ecdysozoa</taxon>
        <taxon>Arthropoda</taxon>
        <taxon>Crustacea</taxon>
        <taxon>Multicrustacea</taxon>
        <taxon>Cirripedia</taxon>
        <taxon>Thoracica</taxon>
        <taxon>Thoracicalcarea</taxon>
        <taxon>Balanomorpha</taxon>
        <taxon>Balanoidea</taxon>
        <taxon>Balanidae</taxon>
        <taxon>Amphibalaninae</taxon>
        <taxon>Amphibalanus</taxon>
    </lineage>
</organism>
<dbReference type="GO" id="GO:0032426">
    <property type="term" value="C:stereocilium tip"/>
    <property type="evidence" value="ECO:0007669"/>
    <property type="project" value="TreeGrafter"/>
</dbReference>
<dbReference type="GO" id="GO:0005929">
    <property type="term" value="C:cilium"/>
    <property type="evidence" value="ECO:0007669"/>
    <property type="project" value="TreeGrafter"/>
</dbReference>
<reference evidence="2 3" key="1">
    <citation type="submission" date="2019-07" db="EMBL/GenBank/DDBJ databases">
        <title>Draft genome assembly of a fouling barnacle, Amphibalanus amphitrite (Darwin, 1854): The first reference genome for Thecostraca.</title>
        <authorList>
            <person name="Kim W."/>
        </authorList>
    </citation>
    <scope>NUCLEOTIDE SEQUENCE [LARGE SCALE GENOMIC DNA]</scope>
    <source>
        <strain evidence="2">SNU_AA5</strain>
        <tissue evidence="2">Soma without cirri and trophi</tissue>
    </source>
</reference>
<dbReference type="GO" id="GO:0002142">
    <property type="term" value="C:stereocilia ankle link complex"/>
    <property type="evidence" value="ECO:0007669"/>
    <property type="project" value="TreeGrafter"/>
</dbReference>
<dbReference type="SUPFAM" id="SSF50156">
    <property type="entry name" value="PDZ domain-like"/>
    <property type="match status" value="1"/>
</dbReference>
<accession>A0A6A4W236</accession>
<protein>
    <submittedName>
        <fullName evidence="2">Whirlin</fullName>
    </submittedName>
</protein>
<keyword evidence="1" id="KW-0677">Repeat</keyword>
<dbReference type="EMBL" id="VIIS01001261">
    <property type="protein sequence ID" value="KAF0300495.1"/>
    <property type="molecule type" value="Genomic_DNA"/>
</dbReference>
<proteinExistence type="predicted"/>
<gene>
    <name evidence="2" type="primary">Whrn_0</name>
    <name evidence="2" type="ORF">FJT64_027045</name>
</gene>
<dbReference type="Proteomes" id="UP000440578">
    <property type="component" value="Unassembled WGS sequence"/>
</dbReference>
<dbReference type="PANTHER" id="PTHR23116">
    <property type="entry name" value="PDZ DOMAIN CONTAINING WHIRLIN AND HARMONIN-RELATED"/>
    <property type="match status" value="1"/>
</dbReference>
<keyword evidence="3" id="KW-1185">Reference proteome</keyword>
<dbReference type="InterPro" id="IPR051844">
    <property type="entry name" value="USH2_Complex_Protein"/>
</dbReference>
<dbReference type="InterPro" id="IPR036034">
    <property type="entry name" value="PDZ_sf"/>
</dbReference>
<dbReference type="GO" id="GO:0005886">
    <property type="term" value="C:plasma membrane"/>
    <property type="evidence" value="ECO:0007669"/>
    <property type="project" value="TreeGrafter"/>
</dbReference>
<evidence type="ECO:0000256" key="1">
    <source>
        <dbReference type="ARBA" id="ARBA00022737"/>
    </source>
</evidence>
<sequence>MLTLLTELREIVSPADQVRFDQMVYHSDRRRPFEHSPYGSAFSAGGLMVGQVIKSVDGRRLVGVNHQRAAQLIAEAYANKNKPDIEFVVRELKRSAFNVRHCAPDLTPD</sequence>
<dbReference type="PANTHER" id="PTHR23116:SF29">
    <property type="entry name" value="PDZ DOMAIN-CONTAINING PROTEIN 7"/>
    <property type="match status" value="1"/>
</dbReference>
<dbReference type="AlphaFoldDB" id="A0A6A4W236"/>
<dbReference type="Gene3D" id="2.30.42.10">
    <property type="match status" value="1"/>
</dbReference>
<name>A0A6A4W236_AMPAM</name>
<evidence type="ECO:0000313" key="2">
    <source>
        <dbReference type="EMBL" id="KAF0300495.1"/>
    </source>
</evidence>